<dbReference type="Proteomes" id="UP001254165">
    <property type="component" value="Unassembled WGS sequence"/>
</dbReference>
<proteinExistence type="predicted"/>
<name>A0ABU3NNE9_9CHLR</name>
<evidence type="ECO:0000256" key="1">
    <source>
        <dbReference type="SAM" id="MobiDB-lite"/>
    </source>
</evidence>
<dbReference type="RefSeq" id="WP_315625025.1">
    <property type="nucleotide sequence ID" value="NZ_JAUHMF010000002.1"/>
</dbReference>
<dbReference type="EMBL" id="JAUHMF010000002">
    <property type="protein sequence ID" value="MDT8898366.1"/>
    <property type="molecule type" value="Genomic_DNA"/>
</dbReference>
<evidence type="ECO:0000313" key="2">
    <source>
        <dbReference type="EMBL" id="MDT8898366.1"/>
    </source>
</evidence>
<accession>A0ABU3NNE9</accession>
<organism evidence="2 3">
    <name type="scientific">Thermanaerothrix solaris</name>
    <dbReference type="NCBI Taxonomy" id="3058434"/>
    <lineage>
        <taxon>Bacteria</taxon>
        <taxon>Bacillati</taxon>
        <taxon>Chloroflexota</taxon>
        <taxon>Anaerolineae</taxon>
        <taxon>Anaerolineales</taxon>
        <taxon>Anaerolineaceae</taxon>
        <taxon>Thermanaerothrix</taxon>
    </lineage>
</organism>
<feature type="compositionally biased region" description="Pro residues" evidence="1">
    <location>
        <begin position="180"/>
        <end position="194"/>
    </location>
</feature>
<dbReference type="Pfam" id="PF25209">
    <property type="entry name" value="Phage_capsid_4"/>
    <property type="match status" value="1"/>
</dbReference>
<keyword evidence="3" id="KW-1185">Reference proteome</keyword>
<gene>
    <name evidence="2" type="ORF">QYE77_08815</name>
</gene>
<evidence type="ECO:0000313" key="3">
    <source>
        <dbReference type="Proteomes" id="UP001254165"/>
    </source>
</evidence>
<protein>
    <submittedName>
        <fullName evidence="2">Uncharacterized protein</fullName>
    </submittedName>
</protein>
<comment type="caution">
    <text evidence="2">The sequence shown here is derived from an EMBL/GenBank/DDBJ whole genome shotgun (WGS) entry which is preliminary data.</text>
</comment>
<sequence length="630" mass="68293">MPETSPTTHSHVTWQAHLSATPSAGFEILAITAGEGNGWRFSPQVLQASLPLWEGVKCFVDHRAGPRSLRDLAGVGESPTYDPQAEGIRLRLRPLGPAADLLERLGEQVLADPLPRPALGFSADLIFTAEGRQVTRIVRVLSVDLVLDPARGGTFVRRLAVASLSTSDPLKGDPMDDPTTPTPQPQPQPQPTPAPSAEVLCQHLLESTLAAAHLPPALTAQVRARFQGRTFAPAELQTALAEAHHLVASLNQAGVVQGPPRVEGMASSEDQITAALFDLLGVERPPELRPLHVARLSGIRELYLRMTGDQDFRGGYDAERAQFATTADLPGVLKNALNKLILAEWQELGRSGYRWWEPIVSVEHFSTLHPVSGVLVGEVSALPTVAEGEAYPALSLRDSTEVGNWVKAGGYIGLTLEMFERDETHKLRQVPRKLANAALRRLSGLVAAVFTAQNGVGPQMADGYPVFEAPHHANLGSAALSAAAWEAASAAIYEQRLLSPEGSAGPKLALDARYLLVPRALRLTAMRILYPAFEREVNIFSENLQRGQYGDVITVPEFEDANDWAAVADPRLAPGIIIAERFGLLPEIILADDQHSGALFTHDEVRLKVRHWCSVFVADYRPLYKSNVTA</sequence>
<reference evidence="2 3" key="1">
    <citation type="submission" date="2023-07" db="EMBL/GenBank/DDBJ databases">
        <title>Novel species of Thermanaerothrix with wide hydrolytic capabilities.</title>
        <authorList>
            <person name="Zayulina K.S."/>
            <person name="Podosokorskaya O.A."/>
            <person name="Elcheninov A.G."/>
        </authorList>
    </citation>
    <scope>NUCLEOTIDE SEQUENCE [LARGE SCALE GENOMIC DNA]</scope>
    <source>
        <strain evidence="2 3">4228-RoL</strain>
    </source>
</reference>
<feature type="region of interest" description="Disordered" evidence="1">
    <location>
        <begin position="166"/>
        <end position="195"/>
    </location>
</feature>